<feature type="domain" description="SD-repeat containing protein B" evidence="6">
    <location>
        <begin position="767"/>
        <end position="874"/>
    </location>
</feature>
<keyword evidence="3" id="KW-0964">Secreted</keyword>
<name>A0A2T1D982_9CYAN</name>
<evidence type="ECO:0000256" key="2">
    <source>
        <dbReference type="ARBA" id="ARBA00007257"/>
    </source>
</evidence>
<evidence type="ECO:0000313" key="8">
    <source>
        <dbReference type="Proteomes" id="UP000238634"/>
    </source>
</evidence>
<evidence type="ECO:0000259" key="6">
    <source>
        <dbReference type="Pfam" id="PF17210"/>
    </source>
</evidence>
<dbReference type="AlphaFoldDB" id="A0A2T1D982"/>
<evidence type="ECO:0000256" key="5">
    <source>
        <dbReference type="SAM" id="SignalP"/>
    </source>
</evidence>
<feature type="signal peptide" evidence="5">
    <location>
        <begin position="1"/>
        <end position="37"/>
    </location>
</feature>
<dbReference type="STRING" id="1920490.GCA_001895925_01964"/>
<feature type="domain" description="SD-repeat containing protein B" evidence="6">
    <location>
        <begin position="464"/>
        <end position="541"/>
    </location>
</feature>
<proteinExistence type="inferred from homology"/>
<dbReference type="Pfam" id="PF17210">
    <property type="entry name" value="SdrD_B"/>
    <property type="match status" value="6"/>
</dbReference>
<evidence type="ECO:0000256" key="1">
    <source>
        <dbReference type="ARBA" id="ARBA00004613"/>
    </source>
</evidence>
<gene>
    <name evidence="7" type="ORF">C7B65_19810</name>
</gene>
<dbReference type="PANTHER" id="PTHR36108:SF13">
    <property type="entry name" value="COLOSSIN-B-RELATED"/>
    <property type="match status" value="1"/>
</dbReference>
<sequence length="1239" mass="126582">MRSFVSHKLVSRFSKVWCLLASSTLAVLLCPPNPVKAQTVLPSFPGLNFQTSGPSRPANVGDWYTTNQAGKVGGYQPHQFFINLTQADITSAGGSVTISIIDAGSGGPRDEVNGGTIGAGGPNIDPTRFRLLDSAGTELSNQTLTGPADISFPAITVPGVYTVTSETGALPISGGTNVLLNNDDNGFLISIPGVSNLLIGQVKGTFQQDTGGNITVPFFALIPPGTTNLFLRDFDLDSPNLNPTVTLSYTSPTGPVPGGTISGNAVWNNNGDLNNGGDSIPVAGLANAGIWTLTLSNYSSNNQALLEANIGTTPGNRIPLFDRQPTRAGNFTITPDTTLATTIGTAVDHPFTVTNNFFTSDIINLVVTGTNGNYTAVLLDSAGNPLPESDGNNVPDTGILTPGQTRSFILRVTPNAGAPPQDVTLINATSFLDTRVRQQSNSPAPTPQVVTKTTTITANTGTGTIGDTVFNDLNGNGIQDPGETGVTRVTLTLSGTDTNNNPVNQTVVTNAAGNYQFTALNPGTYTVTATPPAGFSGTNTNPQTVTLTTGQNIPTVDFGIRQTPGAIGDTVFNDLNGNGIQDPGETGVAGATLTLRNSAGTVLATLVTDANGNYQFTNVPPGNNYTVTVTPPSGFSNTTPLVQTIATLNPGQNVPTVDFGLRQLPGTIGDFVFNDANNNGTQDPGETAGIAGVTLTLRNQAGAVVATTTTNAGGTYQFTNVTPGNYTVTATAPAGSRVTTPTPLSVTLGSGQTIDTADFGVFAQTGTLGDRVFNDFDGNGIQNGTEPGLAGVTVTLTGPNIATQTTTTSATGTYSFTGLPASVGAGYTVTISTLPAGFTPTTTSTGAPAPPGAPSLTQTVVFPAGANIDTVDFGVRQAPATIGNLVFNDLNGNGVADPGEPPLPNVPVTLLDPQGNPFASTNTNAAGNFTFTNVPPGIAFTVIATPPAGFTGTTPNPQPVPALTPGQVFNVPIGLRTAPGTIGTLVFNDLNGNGTPDPGDPGIGGVTVTLRNAAGAVVGTTITDANGNYSFQNVPPGNYTVTVTPPGGANATTPVTLPVTLAPRQSVLTANFGFGIGGQGLRLVKRITNVTRNGASIPGFDFNAIQDDPSTLNDNAPGWSQIPLRGQIRVTGGNQIRTGDEITYTVYFLSDGPTVAFGTNLCDQIPTGTGFLANTAQIQRNNTAPTAGGTPFSPLAPLPAGNACQNQTNPNGSVIFGLGDVPNTAGNNFGFVRFRVRIN</sequence>
<evidence type="ECO:0000313" key="7">
    <source>
        <dbReference type="EMBL" id="PSB17060.1"/>
    </source>
</evidence>
<reference evidence="7 8" key="1">
    <citation type="submission" date="2018-02" db="EMBL/GenBank/DDBJ databases">
        <authorList>
            <person name="Cohen D.B."/>
            <person name="Kent A.D."/>
        </authorList>
    </citation>
    <scope>NUCLEOTIDE SEQUENCE [LARGE SCALE GENOMIC DNA]</scope>
    <source>
        <strain evidence="7 8">ULC007</strain>
    </source>
</reference>
<evidence type="ECO:0000256" key="4">
    <source>
        <dbReference type="ARBA" id="ARBA00022729"/>
    </source>
</evidence>
<accession>A0A2T1D982</accession>
<comment type="subcellular location">
    <subcellularLocation>
        <location evidence="1">Secreted</location>
    </subcellularLocation>
</comment>
<reference evidence="7 8" key="2">
    <citation type="submission" date="2018-03" db="EMBL/GenBank/DDBJ databases">
        <title>The ancient ancestry and fast evolution of plastids.</title>
        <authorList>
            <person name="Moore K.R."/>
            <person name="Magnabosco C."/>
            <person name="Momper L."/>
            <person name="Gold D.A."/>
            <person name="Bosak T."/>
            <person name="Fournier G.P."/>
        </authorList>
    </citation>
    <scope>NUCLEOTIDE SEQUENCE [LARGE SCALE GENOMIC DNA]</scope>
    <source>
        <strain evidence="7 8">ULC007</strain>
    </source>
</reference>
<feature type="domain" description="SD-repeat containing protein B" evidence="6">
    <location>
        <begin position="880"/>
        <end position="956"/>
    </location>
</feature>
<feature type="domain" description="SD-repeat containing protein B" evidence="6">
    <location>
        <begin position="667"/>
        <end position="741"/>
    </location>
</feature>
<dbReference type="Gene3D" id="2.60.40.10">
    <property type="entry name" value="Immunoglobulins"/>
    <property type="match status" value="6"/>
</dbReference>
<keyword evidence="8" id="KW-1185">Reference proteome</keyword>
<organism evidence="7 8">
    <name type="scientific">Phormidesmis priestleyi ULC007</name>
    <dbReference type="NCBI Taxonomy" id="1920490"/>
    <lineage>
        <taxon>Bacteria</taxon>
        <taxon>Bacillati</taxon>
        <taxon>Cyanobacteriota</taxon>
        <taxon>Cyanophyceae</taxon>
        <taxon>Leptolyngbyales</taxon>
        <taxon>Leptolyngbyaceae</taxon>
        <taxon>Phormidesmis</taxon>
    </lineage>
</organism>
<evidence type="ECO:0000256" key="3">
    <source>
        <dbReference type="ARBA" id="ARBA00022525"/>
    </source>
</evidence>
<dbReference type="InterPro" id="IPR033764">
    <property type="entry name" value="Sdr_B"/>
</dbReference>
<dbReference type="OrthoDB" id="6074739at2"/>
<comment type="similarity">
    <text evidence="2">Belongs to the serine-aspartate repeat-containing protein (SDr) family.</text>
</comment>
<protein>
    <recommendedName>
        <fullName evidence="6">SD-repeat containing protein B domain-containing protein</fullName>
    </recommendedName>
</protein>
<keyword evidence="4 5" id="KW-0732">Signal</keyword>
<feature type="domain" description="SD-repeat containing protein B" evidence="6">
    <location>
        <begin position="566"/>
        <end position="639"/>
    </location>
</feature>
<comment type="caution">
    <text evidence="7">The sequence shown here is derived from an EMBL/GenBank/DDBJ whole genome shotgun (WGS) entry which is preliminary data.</text>
</comment>
<dbReference type="SUPFAM" id="SSF117074">
    <property type="entry name" value="Hypothetical protein PA1324"/>
    <property type="match status" value="6"/>
</dbReference>
<dbReference type="GO" id="GO:0005576">
    <property type="term" value="C:extracellular region"/>
    <property type="evidence" value="ECO:0007669"/>
    <property type="project" value="UniProtKB-SubCell"/>
</dbReference>
<feature type="chain" id="PRO_5015693392" description="SD-repeat containing protein B domain-containing protein" evidence="5">
    <location>
        <begin position="38"/>
        <end position="1239"/>
    </location>
</feature>
<dbReference type="Proteomes" id="UP000238634">
    <property type="component" value="Unassembled WGS sequence"/>
</dbReference>
<feature type="domain" description="SD-repeat containing protein B" evidence="6">
    <location>
        <begin position="981"/>
        <end position="1053"/>
    </location>
</feature>
<dbReference type="PANTHER" id="PTHR36108">
    <property type="entry name" value="COLOSSIN-B-RELATED"/>
    <property type="match status" value="1"/>
</dbReference>
<dbReference type="EMBL" id="PVWG01000033">
    <property type="protein sequence ID" value="PSB17060.1"/>
    <property type="molecule type" value="Genomic_DNA"/>
</dbReference>
<dbReference type="InterPro" id="IPR013783">
    <property type="entry name" value="Ig-like_fold"/>
</dbReference>